<reference evidence="4" key="1">
    <citation type="submission" date="2018-03" db="EMBL/GenBank/DDBJ databases">
        <title>The relapsing fever spirochete Borrelia turicatae persists in the highly oxidative environment of its soft-bodied tick vector.</title>
        <authorList>
            <person name="Bourret T.J."/>
            <person name="Boyle W.K."/>
            <person name="Valenzuela J.G."/>
            <person name="Oliveira F."/>
            <person name="Lopez J.E."/>
        </authorList>
    </citation>
    <scope>NUCLEOTIDE SEQUENCE</scope>
    <source>
        <strain evidence="4">Kansas strain/isolate</strain>
        <tissue evidence="4">Salivary glands</tissue>
    </source>
</reference>
<protein>
    <submittedName>
        <fullName evidence="4">Putative hydrolase/acyltransferase alpha/beta hydrolase superfamily</fullName>
    </submittedName>
</protein>
<dbReference type="AlphaFoldDB" id="A0A2R5LK15"/>
<keyword evidence="4" id="KW-0808">Transferase</keyword>
<dbReference type="InterPro" id="IPR029058">
    <property type="entry name" value="AB_hydrolase_fold"/>
</dbReference>
<evidence type="ECO:0000259" key="3">
    <source>
        <dbReference type="Pfam" id="PF00561"/>
    </source>
</evidence>
<dbReference type="InterPro" id="IPR000073">
    <property type="entry name" value="AB_hydrolase_1"/>
</dbReference>
<dbReference type="GO" id="GO:0016787">
    <property type="term" value="F:hydrolase activity"/>
    <property type="evidence" value="ECO:0007669"/>
    <property type="project" value="UniProtKB-KW"/>
</dbReference>
<dbReference type="Gene3D" id="3.40.50.1820">
    <property type="entry name" value="alpha/beta hydrolase"/>
    <property type="match status" value="1"/>
</dbReference>
<keyword evidence="4" id="KW-0012">Acyltransferase</keyword>
<name>A0A2R5LK15_9ACAR</name>
<dbReference type="Pfam" id="PF00561">
    <property type="entry name" value="Abhydrolase_1"/>
    <property type="match status" value="1"/>
</dbReference>
<dbReference type="KEGG" id="oti:135395241"/>
<sequence>MERLRTPKDLQIPVSYGNLHALQWGPEDGVPVLAIPDWLDNAASFQPLAQRLDPSIRLVSLNLVGHGSSARLPKGFQYSHQQFVHDMGFILDYLNWDHCGIIAHGLGVTMALYYAGLCPDVCDCVVSLSIADTVSTSLVHVMPTLFQYAQDEALVKAKFAFEELDSAVSDLVDATGGSLDGDSARLLLKAEEKAGQSMSLAVLSRCLRVFTMSDARKNSLTLQNTMTLYKGPLLMVSVKDWRDADVDDMLTICEDFFKSSCEPFSSIEVEGTHHVHMNNPAALSEHVNNFLLNFGSSPYSDEEDWVNRTQAMSLMESDCIL</sequence>
<dbReference type="PANTHER" id="PTHR43798">
    <property type="entry name" value="MONOACYLGLYCEROL LIPASE"/>
    <property type="match status" value="1"/>
</dbReference>
<dbReference type="PANTHER" id="PTHR43798:SF14">
    <property type="entry name" value="SERINE HYDROLASE-LIKE PROTEIN DDB_G0286239"/>
    <property type="match status" value="1"/>
</dbReference>
<dbReference type="SUPFAM" id="SSF53474">
    <property type="entry name" value="alpha/beta-Hydrolases"/>
    <property type="match status" value="1"/>
</dbReference>
<feature type="domain" description="AB hydrolase-1" evidence="3">
    <location>
        <begin position="33"/>
        <end position="136"/>
    </location>
</feature>
<dbReference type="EMBL" id="GGLE01005642">
    <property type="protein sequence ID" value="MBY09768.1"/>
    <property type="molecule type" value="Transcribed_RNA"/>
</dbReference>
<dbReference type="GeneID" id="135395241"/>
<dbReference type="GO" id="GO:0016020">
    <property type="term" value="C:membrane"/>
    <property type="evidence" value="ECO:0007669"/>
    <property type="project" value="TreeGrafter"/>
</dbReference>
<evidence type="ECO:0000256" key="1">
    <source>
        <dbReference type="ARBA" id="ARBA00008645"/>
    </source>
</evidence>
<evidence type="ECO:0000256" key="2">
    <source>
        <dbReference type="ARBA" id="ARBA00022801"/>
    </source>
</evidence>
<accession>A0A2R5LK15</accession>
<evidence type="ECO:0000313" key="4">
    <source>
        <dbReference type="EMBL" id="MBY09768.1"/>
    </source>
</evidence>
<dbReference type="InterPro" id="IPR050266">
    <property type="entry name" value="AB_hydrolase_sf"/>
</dbReference>
<dbReference type="GO" id="GO:0016746">
    <property type="term" value="F:acyltransferase activity"/>
    <property type="evidence" value="ECO:0007669"/>
    <property type="project" value="UniProtKB-KW"/>
</dbReference>
<dbReference type="RefSeq" id="XP_064482551.1">
    <property type="nucleotide sequence ID" value="XM_064626481.1"/>
</dbReference>
<keyword evidence="2 4" id="KW-0378">Hydrolase</keyword>
<proteinExistence type="inferred from homology"/>
<organism evidence="4">
    <name type="scientific">Ornithodoros turicata</name>
    <dbReference type="NCBI Taxonomy" id="34597"/>
    <lineage>
        <taxon>Eukaryota</taxon>
        <taxon>Metazoa</taxon>
        <taxon>Ecdysozoa</taxon>
        <taxon>Arthropoda</taxon>
        <taxon>Chelicerata</taxon>
        <taxon>Arachnida</taxon>
        <taxon>Acari</taxon>
        <taxon>Parasitiformes</taxon>
        <taxon>Ixodida</taxon>
        <taxon>Ixodoidea</taxon>
        <taxon>Argasidae</taxon>
        <taxon>Ornithodorinae</taxon>
        <taxon>Ornithodoros</taxon>
    </lineage>
</organism>
<comment type="similarity">
    <text evidence="1">Belongs to the AB hydrolase superfamily.</text>
</comment>